<dbReference type="AlphaFoldDB" id="A0AAE1D7H2"/>
<name>A0AAE1D7H2_9GAST</name>
<evidence type="ECO:0000313" key="1">
    <source>
        <dbReference type="EMBL" id="KAK3760156.1"/>
    </source>
</evidence>
<comment type="caution">
    <text evidence="1">The sequence shown here is derived from an EMBL/GenBank/DDBJ whole genome shotgun (WGS) entry which is preliminary data.</text>
</comment>
<keyword evidence="2" id="KW-1185">Reference proteome</keyword>
<dbReference type="Proteomes" id="UP001283361">
    <property type="component" value="Unassembled WGS sequence"/>
</dbReference>
<accession>A0AAE1D7H2</accession>
<reference evidence="1" key="1">
    <citation type="journal article" date="2023" name="G3 (Bethesda)">
        <title>A reference genome for the long-term kleptoplast-retaining sea slug Elysia crispata morphotype clarki.</title>
        <authorList>
            <person name="Eastman K.E."/>
            <person name="Pendleton A.L."/>
            <person name="Shaikh M.A."/>
            <person name="Suttiyut T."/>
            <person name="Ogas R."/>
            <person name="Tomko P."/>
            <person name="Gavelis G."/>
            <person name="Widhalm J.R."/>
            <person name="Wisecaver J.H."/>
        </authorList>
    </citation>
    <scope>NUCLEOTIDE SEQUENCE</scope>
    <source>
        <strain evidence="1">ECLA1</strain>
    </source>
</reference>
<gene>
    <name evidence="1" type="ORF">RRG08_056430</name>
</gene>
<protein>
    <submittedName>
        <fullName evidence="1">Uncharacterized protein</fullName>
    </submittedName>
</protein>
<sequence length="93" mass="10411">MRAPLPGPALCFELYINRMLYDFGEAATRVPIMSRMSPAQVNQCGLPEGLGSLGLEVDLNHMYNISAGAVMRWRPDLVRPFLDCFLGDEHKTQ</sequence>
<dbReference type="EMBL" id="JAWDGP010005044">
    <property type="protein sequence ID" value="KAK3760156.1"/>
    <property type="molecule type" value="Genomic_DNA"/>
</dbReference>
<organism evidence="1 2">
    <name type="scientific">Elysia crispata</name>
    <name type="common">lettuce slug</name>
    <dbReference type="NCBI Taxonomy" id="231223"/>
    <lineage>
        <taxon>Eukaryota</taxon>
        <taxon>Metazoa</taxon>
        <taxon>Spiralia</taxon>
        <taxon>Lophotrochozoa</taxon>
        <taxon>Mollusca</taxon>
        <taxon>Gastropoda</taxon>
        <taxon>Heterobranchia</taxon>
        <taxon>Euthyneura</taxon>
        <taxon>Panpulmonata</taxon>
        <taxon>Sacoglossa</taxon>
        <taxon>Placobranchoidea</taxon>
        <taxon>Plakobranchidae</taxon>
        <taxon>Elysia</taxon>
    </lineage>
</organism>
<proteinExistence type="predicted"/>
<evidence type="ECO:0000313" key="2">
    <source>
        <dbReference type="Proteomes" id="UP001283361"/>
    </source>
</evidence>